<gene>
    <name evidence="1" type="ORF">ACFOFO_25535</name>
</gene>
<sequence>MEWLVIIVLVAVVWYWVKRKNARASAPVKPRTTSAVVVPEVKVTFTTSASRRSRSDSGAPRDVGDLKSAGDNAWVLNPKSPLPLTVQGADKQLAARLKALLGGAEYWSQKIPDIALIIAQHNLRFDEVDAFVAQHRRRFDVEVSCHISNSFEWSSASEKDREDLRTEFQANALESLGIFVGRADLGRLLAGEPAEFAEDDELLRQFGGDAALYSFYLTQLSRSSPVATVKADDYGRKFWEQLVEKGLARRGKDIPAQIMLDGLRLKDLNDILAGTIQKPLGRKAKAVEVALELPDLQARLSERISFREMFQVIPPQGINTDVLAESFAYATALATVVQQTYFTAVNTLDAIDERKRDSGIYDAWEIQNWKEPLPACAASVCKKYDRLPTKLPPFHIGCDCQLQCSFKD</sequence>
<evidence type="ECO:0008006" key="3">
    <source>
        <dbReference type="Google" id="ProtNLM"/>
    </source>
</evidence>
<protein>
    <recommendedName>
        <fullName evidence="3">Phage head morphogenesis domain-containing protein</fullName>
    </recommendedName>
</protein>
<dbReference type="Proteomes" id="UP001595530">
    <property type="component" value="Unassembled WGS sequence"/>
</dbReference>
<keyword evidence="2" id="KW-1185">Reference proteome</keyword>
<dbReference type="RefSeq" id="WP_390333412.1">
    <property type="nucleotide sequence ID" value="NZ_JBHRTP010000108.1"/>
</dbReference>
<proteinExistence type="predicted"/>
<accession>A0ABV7FC15</accession>
<evidence type="ECO:0000313" key="1">
    <source>
        <dbReference type="EMBL" id="MFC3111267.1"/>
    </source>
</evidence>
<organism evidence="1 2">
    <name type="scientific">Undibacterium arcticum</name>
    <dbReference type="NCBI Taxonomy" id="1762892"/>
    <lineage>
        <taxon>Bacteria</taxon>
        <taxon>Pseudomonadati</taxon>
        <taxon>Pseudomonadota</taxon>
        <taxon>Betaproteobacteria</taxon>
        <taxon>Burkholderiales</taxon>
        <taxon>Oxalobacteraceae</taxon>
        <taxon>Undibacterium</taxon>
    </lineage>
</organism>
<evidence type="ECO:0000313" key="2">
    <source>
        <dbReference type="Proteomes" id="UP001595530"/>
    </source>
</evidence>
<reference evidence="2" key="1">
    <citation type="journal article" date="2019" name="Int. J. Syst. Evol. Microbiol.">
        <title>The Global Catalogue of Microorganisms (GCM) 10K type strain sequencing project: providing services to taxonomists for standard genome sequencing and annotation.</title>
        <authorList>
            <consortium name="The Broad Institute Genomics Platform"/>
            <consortium name="The Broad Institute Genome Sequencing Center for Infectious Disease"/>
            <person name="Wu L."/>
            <person name="Ma J."/>
        </authorList>
    </citation>
    <scope>NUCLEOTIDE SEQUENCE [LARGE SCALE GENOMIC DNA]</scope>
    <source>
        <strain evidence="2">KCTC 42986</strain>
    </source>
</reference>
<name>A0ABV7FC15_9BURK</name>
<comment type="caution">
    <text evidence="1">The sequence shown here is derived from an EMBL/GenBank/DDBJ whole genome shotgun (WGS) entry which is preliminary data.</text>
</comment>
<dbReference type="EMBL" id="JBHRTP010000108">
    <property type="protein sequence ID" value="MFC3111267.1"/>
    <property type="molecule type" value="Genomic_DNA"/>
</dbReference>